<evidence type="ECO:0000313" key="1">
    <source>
        <dbReference type="EMBL" id="RNA21887.1"/>
    </source>
</evidence>
<evidence type="ECO:0000313" key="2">
    <source>
        <dbReference type="Proteomes" id="UP000276133"/>
    </source>
</evidence>
<keyword evidence="2" id="KW-1185">Reference proteome</keyword>
<proteinExistence type="predicted"/>
<sequence>MTFQKLNNFTKKFEDLRIKNYYLILLYNAQSVRVRLHCCSKINLDQAKKHVFLKKHCTFGEVCSTTSKTSWKGKFPRESIYELADSFYSKDYSKNYNVGLNMKEKTLFASFCGIVILPMLPNSVTLTTA</sequence>
<dbReference type="Proteomes" id="UP000276133">
    <property type="component" value="Unassembled WGS sequence"/>
</dbReference>
<organism evidence="1 2">
    <name type="scientific">Brachionus plicatilis</name>
    <name type="common">Marine rotifer</name>
    <name type="synonym">Brachionus muelleri</name>
    <dbReference type="NCBI Taxonomy" id="10195"/>
    <lineage>
        <taxon>Eukaryota</taxon>
        <taxon>Metazoa</taxon>
        <taxon>Spiralia</taxon>
        <taxon>Gnathifera</taxon>
        <taxon>Rotifera</taxon>
        <taxon>Eurotatoria</taxon>
        <taxon>Monogononta</taxon>
        <taxon>Pseudotrocha</taxon>
        <taxon>Ploima</taxon>
        <taxon>Brachionidae</taxon>
        <taxon>Brachionus</taxon>
    </lineage>
</organism>
<dbReference type="EMBL" id="REGN01003566">
    <property type="protein sequence ID" value="RNA21887.1"/>
    <property type="molecule type" value="Genomic_DNA"/>
</dbReference>
<comment type="caution">
    <text evidence="1">The sequence shown here is derived from an EMBL/GenBank/DDBJ whole genome shotgun (WGS) entry which is preliminary data.</text>
</comment>
<gene>
    <name evidence="1" type="ORF">BpHYR1_047385</name>
</gene>
<protein>
    <submittedName>
        <fullName evidence="1">Uncharacterized protein</fullName>
    </submittedName>
</protein>
<accession>A0A3M7REF1</accession>
<dbReference type="AlphaFoldDB" id="A0A3M7REF1"/>
<reference evidence="1 2" key="1">
    <citation type="journal article" date="2018" name="Sci. Rep.">
        <title>Genomic signatures of local adaptation to the degree of environmental predictability in rotifers.</title>
        <authorList>
            <person name="Franch-Gras L."/>
            <person name="Hahn C."/>
            <person name="Garcia-Roger E.M."/>
            <person name="Carmona M.J."/>
            <person name="Serra M."/>
            <person name="Gomez A."/>
        </authorList>
    </citation>
    <scope>NUCLEOTIDE SEQUENCE [LARGE SCALE GENOMIC DNA]</scope>
    <source>
        <strain evidence="1">HYR1</strain>
    </source>
</reference>
<name>A0A3M7REF1_BRAPC</name>